<evidence type="ECO:0000313" key="1">
    <source>
        <dbReference type="EMBL" id="SHJ78084.1"/>
    </source>
</evidence>
<reference evidence="2" key="1">
    <citation type="submission" date="2016-11" db="EMBL/GenBank/DDBJ databases">
        <authorList>
            <person name="Varghese N."/>
            <person name="Submissions S."/>
        </authorList>
    </citation>
    <scope>NUCLEOTIDE SEQUENCE [LARGE SCALE GENOMIC DNA]</scope>
    <source>
        <strain evidence="2">DSM 100564</strain>
    </source>
</reference>
<organism evidence="1 2">
    <name type="scientific">Shimia gijangensis</name>
    <dbReference type="NCBI Taxonomy" id="1470563"/>
    <lineage>
        <taxon>Bacteria</taxon>
        <taxon>Pseudomonadati</taxon>
        <taxon>Pseudomonadota</taxon>
        <taxon>Alphaproteobacteria</taxon>
        <taxon>Rhodobacterales</taxon>
        <taxon>Roseobacteraceae</taxon>
    </lineage>
</organism>
<dbReference type="STRING" id="1470563.SAMN05444000_11310"/>
<accession>A0A1M6M3Q1</accession>
<dbReference type="EMBL" id="FQZQ01000013">
    <property type="protein sequence ID" value="SHJ78084.1"/>
    <property type="molecule type" value="Genomic_DNA"/>
</dbReference>
<sequence>MTLCLTLRFRKKRTTNNCPKVSHALDPGGTGTILSIESISKGKKSMTFLKTTAAALVATIAATSAMAESKFAHFGSVEGWNVFLDHEKNTCMIETKDDVGNVIQMGLTREDRSVAYIGVFTQADTGIKKGQKEAVAIVLGDNLYVGEATGMRGNITKGYTGGYVLTDDPEIVTAIQKEYTMAVFPEKEYGFIVNLKGTFKAIEMGKECNKKALGG</sequence>
<dbReference type="AlphaFoldDB" id="A0A1M6M3Q1"/>
<protein>
    <recommendedName>
        <fullName evidence="3">Invasion protein IalB, involved in pathogenesis</fullName>
    </recommendedName>
</protein>
<dbReference type="Proteomes" id="UP000183982">
    <property type="component" value="Unassembled WGS sequence"/>
</dbReference>
<keyword evidence="2" id="KW-1185">Reference proteome</keyword>
<evidence type="ECO:0008006" key="3">
    <source>
        <dbReference type="Google" id="ProtNLM"/>
    </source>
</evidence>
<gene>
    <name evidence="1" type="ORF">SAMN05444000_11310</name>
</gene>
<proteinExistence type="predicted"/>
<evidence type="ECO:0000313" key="2">
    <source>
        <dbReference type="Proteomes" id="UP000183982"/>
    </source>
</evidence>
<name>A0A1M6M3Q1_9RHOB</name>